<feature type="domain" description="OmpA-like" evidence="6">
    <location>
        <begin position="69"/>
        <end position="185"/>
    </location>
</feature>
<evidence type="ECO:0000256" key="2">
    <source>
        <dbReference type="ARBA" id="ARBA00023136"/>
    </source>
</evidence>
<dbReference type="Gene3D" id="3.30.1330.60">
    <property type="entry name" value="OmpA-like domain"/>
    <property type="match status" value="1"/>
</dbReference>
<protein>
    <submittedName>
        <fullName evidence="7">OmpA family protein</fullName>
    </submittedName>
</protein>
<keyword evidence="8" id="KW-1185">Reference proteome</keyword>
<dbReference type="Proteomes" id="UP001241605">
    <property type="component" value="Chromosome"/>
</dbReference>
<feature type="signal peptide" evidence="5">
    <location>
        <begin position="1"/>
        <end position="26"/>
    </location>
</feature>
<dbReference type="PRINTS" id="PR01021">
    <property type="entry name" value="OMPADOMAIN"/>
</dbReference>
<dbReference type="SUPFAM" id="SSF103088">
    <property type="entry name" value="OmpA-like"/>
    <property type="match status" value="1"/>
</dbReference>
<feature type="chain" id="PRO_5047430943" evidence="5">
    <location>
        <begin position="27"/>
        <end position="233"/>
    </location>
</feature>
<evidence type="ECO:0000259" key="6">
    <source>
        <dbReference type="PROSITE" id="PS51123"/>
    </source>
</evidence>
<dbReference type="PANTHER" id="PTHR30329:SF21">
    <property type="entry name" value="LIPOPROTEIN YIAD-RELATED"/>
    <property type="match status" value="1"/>
</dbReference>
<dbReference type="PANTHER" id="PTHR30329">
    <property type="entry name" value="STATOR ELEMENT OF FLAGELLAR MOTOR COMPLEX"/>
    <property type="match status" value="1"/>
</dbReference>
<organism evidence="7 8">
    <name type="scientific">Tropicibacter oceani</name>
    <dbReference type="NCBI Taxonomy" id="3058420"/>
    <lineage>
        <taxon>Bacteria</taxon>
        <taxon>Pseudomonadati</taxon>
        <taxon>Pseudomonadota</taxon>
        <taxon>Alphaproteobacteria</taxon>
        <taxon>Rhodobacterales</taxon>
        <taxon>Roseobacteraceae</taxon>
        <taxon>Tropicibacter</taxon>
    </lineage>
</organism>
<sequence>MRGQHMSRITFAGLGLCILAGCSATSQDPVYASFNREAGSLTDTGDFGNATMNNTLYQTGEKQYVYDLGQRFASEVLTTVNFAFNSAELDAGARDTLREQANWIRQFPEVRFNVYGHTDKVGGNDYNKSLGLKRANTVVNYLVSQGVERSRLEALVSYGESQPLIVTEGQDRRNRRTVTEVSGFVGRHPTVMDGKYAEVVYREYVRSGEPKTGLSGISGQDFLTETGTDGGGG</sequence>
<reference evidence="7 8" key="1">
    <citation type="submission" date="2023-05" db="EMBL/GenBank/DDBJ databases">
        <title>YMD87, complete Genome.</title>
        <authorList>
            <person name="Zhang J."/>
            <person name="Xu X."/>
        </authorList>
    </citation>
    <scope>NUCLEOTIDE SEQUENCE [LARGE SCALE GENOMIC DNA]</scope>
    <source>
        <strain evidence="7 8">YMD87</strain>
    </source>
</reference>
<keyword evidence="2 4" id="KW-0472">Membrane</keyword>
<evidence type="ECO:0000313" key="8">
    <source>
        <dbReference type="Proteomes" id="UP001241605"/>
    </source>
</evidence>
<accession>A0ABY8QFW9</accession>
<dbReference type="EMBL" id="CP124616">
    <property type="protein sequence ID" value="WGW03509.1"/>
    <property type="molecule type" value="Genomic_DNA"/>
</dbReference>
<dbReference type="CDD" id="cd07185">
    <property type="entry name" value="OmpA_C-like"/>
    <property type="match status" value="1"/>
</dbReference>
<dbReference type="InterPro" id="IPR036737">
    <property type="entry name" value="OmpA-like_sf"/>
</dbReference>
<keyword evidence="5" id="KW-0732">Signal</keyword>
<name>A0ABY8QFW9_9RHOB</name>
<dbReference type="Pfam" id="PF00691">
    <property type="entry name" value="OmpA"/>
    <property type="match status" value="1"/>
</dbReference>
<keyword evidence="3" id="KW-0998">Cell outer membrane</keyword>
<evidence type="ECO:0000256" key="1">
    <source>
        <dbReference type="ARBA" id="ARBA00004442"/>
    </source>
</evidence>
<evidence type="ECO:0000256" key="5">
    <source>
        <dbReference type="SAM" id="SignalP"/>
    </source>
</evidence>
<dbReference type="PROSITE" id="PS51123">
    <property type="entry name" value="OMPA_2"/>
    <property type="match status" value="1"/>
</dbReference>
<evidence type="ECO:0000256" key="3">
    <source>
        <dbReference type="ARBA" id="ARBA00023237"/>
    </source>
</evidence>
<dbReference type="InterPro" id="IPR006665">
    <property type="entry name" value="OmpA-like"/>
</dbReference>
<dbReference type="PROSITE" id="PS51257">
    <property type="entry name" value="PROKAR_LIPOPROTEIN"/>
    <property type="match status" value="1"/>
</dbReference>
<evidence type="ECO:0000313" key="7">
    <source>
        <dbReference type="EMBL" id="WGW03509.1"/>
    </source>
</evidence>
<dbReference type="InterPro" id="IPR006664">
    <property type="entry name" value="OMP_bac"/>
</dbReference>
<dbReference type="InterPro" id="IPR050330">
    <property type="entry name" value="Bact_OuterMem_StrucFunc"/>
</dbReference>
<proteinExistence type="predicted"/>
<evidence type="ECO:0000256" key="4">
    <source>
        <dbReference type="PROSITE-ProRule" id="PRU00473"/>
    </source>
</evidence>
<gene>
    <name evidence="7" type="ORF">QF118_16515</name>
</gene>
<comment type="subcellular location">
    <subcellularLocation>
        <location evidence="1">Cell outer membrane</location>
    </subcellularLocation>
</comment>